<dbReference type="SUPFAM" id="SSF56059">
    <property type="entry name" value="Glutathione synthetase ATP-binding domain-like"/>
    <property type="match status" value="1"/>
</dbReference>
<evidence type="ECO:0000259" key="10">
    <source>
        <dbReference type="PROSITE" id="PS50979"/>
    </source>
</evidence>
<dbReference type="FunFam" id="3.40.50.20:FF:000010">
    <property type="entry name" value="Propionyl-CoA carboxylase subunit alpha"/>
    <property type="match status" value="1"/>
</dbReference>
<comment type="catalytic activity">
    <reaction evidence="7">
        <text>N(6)-biotinyl-L-lysyl-[protein] + hydrogencarbonate + ATP = N(6)-carboxybiotinyl-L-lysyl-[protein] + ADP + phosphate + H(+)</text>
        <dbReference type="Rhea" id="RHEA:13501"/>
        <dbReference type="Rhea" id="RHEA-COMP:10505"/>
        <dbReference type="Rhea" id="RHEA-COMP:10506"/>
        <dbReference type="ChEBI" id="CHEBI:15378"/>
        <dbReference type="ChEBI" id="CHEBI:17544"/>
        <dbReference type="ChEBI" id="CHEBI:30616"/>
        <dbReference type="ChEBI" id="CHEBI:43474"/>
        <dbReference type="ChEBI" id="CHEBI:83144"/>
        <dbReference type="ChEBI" id="CHEBI:83145"/>
        <dbReference type="ChEBI" id="CHEBI:456216"/>
        <dbReference type="EC" id="6.3.4.14"/>
    </reaction>
</comment>
<name>A0A5C6MD75_9PLAN</name>
<comment type="function">
    <text evidence="1">This protein is a component of the acetyl coenzyme A carboxylase complex; first, biotin carboxylase catalyzes the carboxylation of the carrier protein and then the transcarboxylase transfers the carboxyl group to form malonyl-CoA.</text>
</comment>
<evidence type="ECO:0000256" key="5">
    <source>
        <dbReference type="ARBA" id="ARBA00022840"/>
    </source>
</evidence>
<reference evidence="11 12" key="1">
    <citation type="submission" date="2019-08" db="EMBL/GenBank/DDBJ databases">
        <title>100 year-old enigma solved: identification of Planctomyces bekefii, the type genus and species of the phylum Planctomycetes.</title>
        <authorList>
            <person name="Svetlana D.N."/>
            <person name="Overmann J."/>
        </authorList>
    </citation>
    <scope>NUCLEOTIDE SEQUENCE [LARGE SCALE GENOMIC DNA]</scope>
    <source>
        <strain evidence="11">Phe10_nw2017</strain>
    </source>
</reference>
<dbReference type="Pfam" id="PF00289">
    <property type="entry name" value="Biotin_carb_N"/>
    <property type="match status" value="1"/>
</dbReference>
<dbReference type="GO" id="GO:0046872">
    <property type="term" value="F:metal ion binding"/>
    <property type="evidence" value="ECO:0007669"/>
    <property type="project" value="InterPro"/>
</dbReference>
<evidence type="ECO:0000256" key="3">
    <source>
        <dbReference type="ARBA" id="ARBA00022598"/>
    </source>
</evidence>
<dbReference type="Gene3D" id="3.40.50.20">
    <property type="match status" value="1"/>
</dbReference>
<keyword evidence="4 8" id="KW-0547">Nucleotide-binding</keyword>
<evidence type="ECO:0000313" key="11">
    <source>
        <dbReference type="EMBL" id="TWW12119.1"/>
    </source>
</evidence>
<dbReference type="InterPro" id="IPR011761">
    <property type="entry name" value="ATP-grasp"/>
</dbReference>
<dbReference type="InterPro" id="IPR051602">
    <property type="entry name" value="ACC_Biotin_Carboxylase"/>
</dbReference>
<dbReference type="Gene3D" id="3.30.1490.20">
    <property type="entry name" value="ATP-grasp fold, A domain"/>
    <property type="match status" value="1"/>
</dbReference>
<dbReference type="SUPFAM" id="SSF52440">
    <property type="entry name" value="PreATP-grasp domain"/>
    <property type="match status" value="1"/>
</dbReference>
<dbReference type="InterPro" id="IPR016185">
    <property type="entry name" value="PreATP-grasp_dom_sf"/>
</dbReference>
<protein>
    <recommendedName>
        <fullName evidence="2">biotin carboxylase</fullName>
        <ecNumber evidence="2">6.3.4.14</ecNumber>
    </recommendedName>
</protein>
<dbReference type="InterPro" id="IPR005482">
    <property type="entry name" value="Biotin_COase_C"/>
</dbReference>
<evidence type="ECO:0000256" key="1">
    <source>
        <dbReference type="ARBA" id="ARBA00003761"/>
    </source>
</evidence>
<dbReference type="InterPro" id="IPR005481">
    <property type="entry name" value="BC-like_N"/>
</dbReference>
<keyword evidence="5 8" id="KW-0067">ATP-binding</keyword>
<dbReference type="InterPro" id="IPR013815">
    <property type="entry name" value="ATP_grasp_subdomain_1"/>
</dbReference>
<dbReference type="Proteomes" id="UP000321083">
    <property type="component" value="Unassembled WGS sequence"/>
</dbReference>
<dbReference type="GO" id="GO:0004075">
    <property type="term" value="F:biotin carboxylase activity"/>
    <property type="evidence" value="ECO:0007669"/>
    <property type="project" value="UniProtKB-EC"/>
</dbReference>
<keyword evidence="12" id="KW-1185">Reference proteome</keyword>
<proteinExistence type="predicted"/>
<dbReference type="FunFam" id="3.30.1490.20:FF:000018">
    <property type="entry name" value="Biotin carboxylase"/>
    <property type="match status" value="1"/>
</dbReference>
<dbReference type="InterPro" id="IPR005479">
    <property type="entry name" value="CPAse_ATP-bd"/>
</dbReference>
<gene>
    <name evidence="11" type="primary">accC</name>
    <name evidence="11" type="ORF">E3A20_03890</name>
</gene>
<feature type="domain" description="Biotin carboxylation" evidence="10">
    <location>
        <begin position="1"/>
        <end position="434"/>
    </location>
</feature>
<dbReference type="AlphaFoldDB" id="A0A5C6MD75"/>
<accession>A0A5C6MD75</accession>
<dbReference type="Pfam" id="PF02785">
    <property type="entry name" value="Biotin_carb_C"/>
    <property type="match status" value="1"/>
</dbReference>
<evidence type="ECO:0000259" key="9">
    <source>
        <dbReference type="PROSITE" id="PS50975"/>
    </source>
</evidence>
<evidence type="ECO:0000256" key="2">
    <source>
        <dbReference type="ARBA" id="ARBA00013263"/>
    </source>
</evidence>
<dbReference type="EMBL" id="SRHE01000043">
    <property type="protein sequence ID" value="TWW12119.1"/>
    <property type="molecule type" value="Genomic_DNA"/>
</dbReference>
<sequence length="434" mass="47737">MKKVLIANRGEIAVRIIRACRELGLKTVAIHSTADRDSLHAKLADESICIGPGPSIKSYLRIPSVMSAVEVSGADAVHPGYGFLSENAEFARICREYKINFIGPDPEHIHALGNKVEARALAEKAKVPMLPGSRGVVRSEEEAEAVAKEVGYPLIIKAAAGGGGRGMKVVNKREDLLRQFQLAQAEAEAGFGNPDCFIERYCAKPRHIEVQLVADKHGNYAYLGERDCSIQRRHQKLVEEAPSPVLTPELRRQVGEAAVRLAKAVGYVSLGTAEFLYENGQFYFMEVNTRVQVEHTVTEQVTGIDLVKEQIRIAMGEKLSFDPNQVKLVGHSMECRINAEDPATFAPWPGKVTAYHEPGGPGVRVDGMLYAGYTVPSNCWMPWRRTSSISFSMVSKLVCMTLLLAPLGATNYLLTRSIYSPVRVSIFKRSPSLM</sequence>
<dbReference type="PROSITE" id="PS00866">
    <property type="entry name" value="CPSASE_1"/>
    <property type="match status" value="1"/>
</dbReference>
<reference evidence="11 12" key="2">
    <citation type="submission" date="2019-08" db="EMBL/GenBank/DDBJ databases">
        <authorList>
            <person name="Henke P."/>
        </authorList>
    </citation>
    <scope>NUCLEOTIDE SEQUENCE [LARGE SCALE GENOMIC DNA]</scope>
    <source>
        <strain evidence="11">Phe10_nw2017</strain>
    </source>
</reference>
<keyword evidence="6" id="KW-0092">Biotin</keyword>
<evidence type="ECO:0000256" key="6">
    <source>
        <dbReference type="ARBA" id="ARBA00023267"/>
    </source>
</evidence>
<comment type="caution">
    <text evidence="11">The sequence shown here is derived from an EMBL/GenBank/DDBJ whole genome shotgun (WGS) entry which is preliminary data.</text>
</comment>
<dbReference type="GO" id="GO:0005524">
    <property type="term" value="F:ATP binding"/>
    <property type="evidence" value="ECO:0007669"/>
    <property type="project" value="UniProtKB-UniRule"/>
</dbReference>
<dbReference type="PROSITE" id="PS50975">
    <property type="entry name" value="ATP_GRASP"/>
    <property type="match status" value="1"/>
</dbReference>
<dbReference type="InterPro" id="IPR011054">
    <property type="entry name" value="Rudment_hybrid_motif"/>
</dbReference>
<evidence type="ECO:0000256" key="8">
    <source>
        <dbReference type="PROSITE-ProRule" id="PRU00409"/>
    </source>
</evidence>
<dbReference type="PANTHER" id="PTHR48095">
    <property type="entry name" value="PYRUVATE CARBOXYLASE SUBUNIT A"/>
    <property type="match status" value="1"/>
</dbReference>
<dbReference type="PROSITE" id="PS00867">
    <property type="entry name" value="CPSASE_2"/>
    <property type="match status" value="1"/>
</dbReference>
<dbReference type="NCBIfam" id="NF006367">
    <property type="entry name" value="PRK08591.1"/>
    <property type="match status" value="1"/>
</dbReference>
<dbReference type="Pfam" id="PF02786">
    <property type="entry name" value="CPSase_L_D2"/>
    <property type="match status" value="1"/>
</dbReference>
<dbReference type="SMART" id="SM00878">
    <property type="entry name" value="Biotin_carb_C"/>
    <property type="match status" value="1"/>
</dbReference>
<feature type="domain" description="ATP-grasp" evidence="9">
    <location>
        <begin position="119"/>
        <end position="315"/>
    </location>
</feature>
<dbReference type="SUPFAM" id="SSF51246">
    <property type="entry name" value="Rudiment single hybrid motif"/>
    <property type="match status" value="1"/>
</dbReference>
<dbReference type="Gene3D" id="3.30.470.20">
    <property type="entry name" value="ATP-grasp fold, B domain"/>
    <property type="match status" value="1"/>
</dbReference>
<evidence type="ECO:0000256" key="4">
    <source>
        <dbReference type="ARBA" id="ARBA00022741"/>
    </source>
</evidence>
<keyword evidence="3" id="KW-0436">Ligase</keyword>
<dbReference type="PANTHER" id="PTHR48095:SF2">
    <property type="entry name" value="BIOTIN CARBOXYLASE, CHLOROPLASTIC"/>
    <property type="match status" value="1"/>
</dbReference>
<evidence type="ECO:0000313" key="12">
    <source>
        <dbReference type="Proteomes" id="UP000321083"/>
    </source>
</evidence>
<dbReference type="InterPro" id="IPR011764">
    <property type="entry name" value="Biotin_carboxylation_dom"/>
</dbReference>
<evidence type="ECO:0000256" key="7">
    <source>
        <dbReference type="ARBA" id="ARBA00048600"/>
    </source>
</evidence>
<dbReference type="EC" id="6.3.4.14" evidence="2"/>
<organism evidence="11 12">
    <name type="scientific">Planctomyces bekefii</name>
    <dbReference type="NCBI Taxonomy" id="1653850"/>
    <lineage>
        <taxon>Bacteria</taxon>
        <taxon>Pseudomonadati</taxon>
        <taxon>Planctomycetota</taxon>
        <taxon>Planctomycetia</taxon>
        <taxon>Planctomycetales</taxon>
        <taxon>Planctomycetaceae</taxon>
        <taxon>Planctomyces</taxon>
    </lineage>
</organism>
<dbReference type="PROSITE" id="PS50979">
    <property type="entry name" value="BC"/>
    <property type="match status" value="1"/>
</dbReference>